<gene>
    <name evidence="1" type="ORF">J6I44_18145</name>
</gene>
<protein>
    <submittedName>
        <fullName evidence="1">DUF3179 domain-containing protein</fullName>
    </submittedName>
</protein>
<evidence type="ECO:0000313" key="1">
    <source>
        <dbReference type="EMBL" id="MCW9708787.1"/>
    </source>
</evidence>
<comment type="caution">
    <text evidence="1">The sequence shown here is derived from an EMBL/GenBank/DDBJ whole genome shotgun (WGS) entry which is preliminary data.</text>
</comment>
<accession>A0ABT3PSF0</accession>
<dbReference type="RefSeq" id="WP_265767594.1">
    <property type="nucleotide sequence ID" value="NZ_JAGGJA010000017.1"/>
</dbReference>
<sequence length="355" mass="39561">MISGAAAQKNVQEWKTNTDKKIINLGELKAGGPPKDGIPSIDNPKFVSQPEAAEWLKGREPVIALEVNGRARAYPLQILIWHEIVSDRMGGKPVLVTFCPLCYSAIVFERTVEGKTLEFGVSGFLRHSDLVMFDRKTETLWQQFTGKAIVGDYVGTTLKQLPSQIISFEQFRTSYPDGEVLSRQTGYSRRYGTNPYTGYDDINNTPLFSSGGEDARLPPMEKVVGVKIGDKTKTYPYSVTKKQHVINDELEDTAIVVFHLEGARSALDARQISDSREDGSTGVFRRKVGERVLTFEYRSSKTITDKQTGSTWNVTGKAVAGKLKGKHLQPVTAGDYFAFAWLVFWPDTEIYGSKE</sequence>
<evidence type="ECO:0000313" key="2">
    <source>
        <dbReference type="Proteomes" id="UP001207918"/>
    </source>
</evidence>
<dbReference type="Proteomes" id="UP001207918">
    <property type="component" value="Unassembled WGS sequence"/>
</dbReference>
<dbReference type="Pfam" id="PF11376">
    <property type="entry name" value="DUF3179"/>
    <property type="match status" value="1"/>
</dbReference>
<keyword evidence="2" id="KW-1185">Reference proteome</keyword>
<proteinExistence type="predicted"/>
<dbReference type="InterPro" id="IPR021516">
    <property type="entry name" value="DUF3179"/>
</dbReference>
<dbReference type="EMBL" id="JAGGJA010000017">
    <property type="protein sequence ID" value="MCW9708787.1"/>
    <property type="molecule type" value="Genomic_DNA"/>
</dbReference>
<reference evidence="1 2" key="1">
    <citation type="submission" date="2021-03" db="EMBL/GenBank/DDBJ databases">
        <title>Aliifodinibius sp. nov., a new bacterium isolated from saline soil.</title>
        <authorList>
            <person name="Galisteo C."/>
            <person name="De La Haba R."/>
            <person name="Sanchez-Porro C."/>
            <person name="Ventosa A."/>
        </authorList>
    </citation>
    <scope>NUCLEOTIDE SEQUENCE [LARGE SCALE GENOMIC DNA]</scope>
    <source>
        <strain evidence="1 2">1BSP15-2V2</strain>
    </source>
</reference>
<name>A0ABT3PSF0_9BACT</name>
<organism evidence="1 2">
    <name type="scientific">Fodinibius salsisoli</name>
    <dbReference type="NCBI Taxonomy" id="2820877"/>
    <lineage>
        <taxon>Bacteria</taxon>
        <taxon>Pseudomonadati</taxon>
        <taxon>Balneolota</taxon>
        <taxon>Balneolia</taxon>
        <taxon>Balneolales</taxon>
        <taxon>Balneolaceae</taxon>
        <taxon>Fodinibius</taxon>
    </lineage>
</organism>